<evidence type="ECO:0000313" key="10">
    <source>
        <dbReference type="EMBL" id="OGX86367.1"/>
    </source>
</evidence>
<dbReference type="CDD" id="cd06563">
    <property type="entry name" value="GH20_chitobiase-like"/>
    <property type="match status" value="1"/>
</dbReference>
<dbReference type="Pfam" id="PF13290">
    <property type="entry name" value="CHB_HEX_C_1"/>
    <property type="match status" value="1"/>
</dbReference>
<dbReference type="InterPro" id="IPR008979">
    <property type="entry name" value="Galactose-bd-like_sf"/>
</dbReference>
<comment type="catalytic activity">
    <reaction evidence="1">
        <text>Hydrolysis of terminal non-reducing N-acetyl-D-hexosamine residues in N-acetyl-beta-D-hexosaminides.</text>
        <dbReference type="EC" id="3.2.1.52"/>
    </reaction>
</comment>
<dbReference type="AlphaFoldDB" id="A0A1G1T675"/>
<evidence type="ECO:0000256" key="5">
    <source>
        <dbReference type="ARBA" id="ARBA00023295"/>
    </source>
</evidence>
<name>A0A1G1T675_9BACT</name>
<feature type="domain" description="Beta-hexosaminidase bacterial type N-terminal" evidence="8">
    <location>
        <begin position="35"/>
        <end position="163"/>
    </location>
</feature>
<organism evidence="10 11">
    <name type="scientific">Hymenobacter coccineus</name>
    <dbReference type="NCBI Taxonomy" id="1908235"/>
    <lineage>
        <taxon>Bacteria</taxon>
        <taxon>Pseudomonadati</taxon>
        <taxon>Bacteroidota</taxon>
        <taxon>Cytophagia</taxon>
        <taxon>Cytophagales</taxon>
        <taxon>Hymenobacteraceae</taxon>
        <taxon>Hymenobacter</taxon>
    </lineage>
</organism>
<keyword evidence="11" id="KW-1185">Reference proteome</keyword>
<comment type="similarity">
    <text evidence="2">Belongs to the glycosyl hydrolase 20 family.</text>
</comment>
<dbReference type="Proteomes" id="UP000177506">
    <property type="component" value="Unassembled WGS sequence"/>
</dbReference>
<dbReference type="PANTHER" id="PTHR22600">
    <property type="entry name" value="BETA-HEXOSAMINIDASE"/>
    <property type="match status" value="1"/>
</dbReference>
<dbReference type="SUPFAM" id="SSF49785">
    <property type="entry name" value="Galactose-binding domain-like"/>
    <property type="match status" value="1"/>
</dbReference>
<evidence type="ECO:0000259" key="8">
    <source>
        <dbReference type="Pfam" id="PF02838"/>
    </source>
</evidence>
<feature type="domain" description="Glycoside hydrolase family 20 catalytic" evidence="7">
    <location>
        <begin position="166"/>
        <end position="512"/>
    </location>
</feature>
<comment type="caution">
    <text evidence="10">The sequence shown here is derived from an EMBL/GenBank/DDBJ whole genome shotgun (WGS) entry which is preliminary data.</text>
</comment>
<protein>
    <recommendedName>
        <fullName evidence="3">beta-N-acetylhexosaminidase</fullName>
        <ecNumber evidence="3">3.2.1.52</ecNumber>
    </recommendedName>
</protein>
<dbReference type="InterPro" id="IPR015883">
    <property type="entry name" value="Glyco_hydro_20_cat"/>
</dbReference>
<dbReference type="InterPro" id="IPR017853">
    <property type="entry name" value="GH"/>
</dbReference>
<dbReference type="EMBL" id="MDZA01000375">
    <property type="protein sequence ID" value="OGX86367.1"/>
    <property type="molecule type" value="Genomic_DNA"/>
</dbReference>
<dbReference type="Pfam" id="PF02838">
    <property type="entry name" value="Glyco_hydro_20b"/>
    <property type="match status" value="1"/>
</dbReference>
<evidence type="ECO:0000256" key="3">
    <source>
        <dbReference type="ARBA" id="ARBA00012663"/>
    </source>
</evidence>
<evidence type="ECO:0000259" key="7">
    <source>
        <dbReference type="Pfam" id="PF00728"/>
    </source>
</evidence>
<evidence type="ECO:0000256" key="4">
    <source>
        <dbReference type="ARBA" id="ARBA00022801"/>
    </source>
</evidence>
<keyword evidence="4" id="KW-0378">Hydrolase</keyword>
<dbReference type="PANTHER" id="PTHR22600:SF57">
    <property type="entry name" value="BETA-N-ACETYLHEXOSAMINIDASE"/>
    <property type="match status" value="1"/>
</dbReference>
<dbReference type="InterPro" id="IPR025705">
    <property type="entry name" value="Beta_hexosaminidase_sua/sub"/>
</dbReference>
<evidence type="ECO:0000256" key="2">
    <source>
        <dbReference type="ARBA" id="ARBA00006285"/>
    </source>
</evidence>
<dbReference type="Gene3D" id="3.20.20.80">
    <property type="entry name" value="Glycosidases"/>
    <property type="match status" value="1"/>
</dbReference>
<sequence>MLRIQLISSFLIRAGLCLALLGAGLGNRALGAPLPIIPQPVRARAGGAPFVLTGRTALHTGPGLAPGTAARFREYVRTVGHLALRPGAAGGPGAPAAAGIFLRLDARAVPQAEGYRLVVGPRGITLTGHDAAGVFYGLQTLSQLMPAGTGGPLRLPGCVVEDYPRFGYRGVHLDVSRHLFPVPVLKKWLDVLAFYKINTLHWHLTDDQGWRIEIKKYPRLQSVAAYRAETLIGHKKELPHRFDGQRYGGYYTQAEAREVVRYAAARHITVIPEIEMPGHALAALAAYPALGCTGGPYQTATFWGVFDDVYCAGNEATFSFLEGVMDEVAAIFPSRYLHIGGDECPKVRWQACPKCQQRMKDEHLPNEQALQSYFIRRISQHLATKNRRVIGWDEIMEGGLTPGATVMSWTGEQGGVEAAKLGHPVIMTPEKYVYLDYYQSLNPAEPLAAGGYTPLSKTYGYEPVPTGLSAAQAGYVRGVQANLWSEYLPTAGQAEYMLFPRVLALAEIAWSPRAARNLPAFLARTRRHEWRLRALGVATNRAYDQITDTLREGPRGLPLLELRTSAPGAEIHFTTDGQEPTVQSPRYLGPLPIARSGVVRAGQFGGGGPTQPLYSREFDINLATGKPVALAHPPAGNFAPPSPGRVLTNGVAGSARYNDGQWVGFSGLDLGATLDLGAPQRITVLGTNILCYFWQKMWAPTELVFSVSVDGVSYQDVYRQTDFPVNGINPVRATIAPVQARYVRVRGLNRGPIPAGAYGAGGKAWLLIDELLVN</sequence>
<accession>A0A1G1T675</accession>
<dbReference type="Gene3D" id="3.30.379.10">
    <property type="entry name" value="Chitobiase/beta-hexosaminidase domain 2-like"/>
    <property type="match status" value="1"/>
</dbReference>
<dbReference type="EC" id="3.2.1.52" evidence="3"/>
<evidence type="ECO:0000259" key="9">
    <source>
        <dbReference type="Pfam" id="PF13290"/>
    </source>
</evidence>
<dbReference type="Pfam" id="PF00728">
    <property type="entry name" value="Glyco_hydro_20"/>
    <property type="match status" value="1"/>
</dbReference>
<reference evidence="10 11" key="1">
    <citation type="submission" date="2016-08" db="EMBL/GenBank/DDBJ databases">
        <title>Hymenobacter coccineus sp. nov., Hymenobacter lapidarius sp. nov. and Hymenobacter glacialis sp. nov., isolated from Antarctic soil.</title>
        <authorList>
            <person name="Sedlacek I."/>
            <person name="Kralova S."/>
            <person name="Kyrova K."/>
            <person name="Maslanova I."/>
            <person name="Stankova E."/>
            <person name="Vrbovska V."/>
            <person name="Nemec M."/>
            <person name="Bartak M."/>
            <person name="Svec P."/>
            <person name="Busse H.-J."/>
            <person name="Pantucek R."/>
        </authorList>
    </citation>
    <scope>NUCLEOTIDE SEQUENCE [LARGE SCALE GENOMIC DNA]</scope>
    <source>
        <strain evidence="10 11">CCM 8649</strain>
    </source>
</reference>
<proteinExistence type="inferred from homology"/>
<keyword evidence="5" id="KW-0326">Glycosidase</keyword>
<dbReference type="SUPFAM" id="SSF55545">
    <property type="entry name" value="beta-N-acetylhexosaminidase-like domain"/>
    <property type="match status" value="1"/>
</dbReference>
<evidence type="ECO:0000313" key="11">
    <source>
        <dbReference type="Proteomes" id="UP000177506"/>
    </source>
</evidence>
<gene>
    <name evidence="10" type="ORF">BEN49_10975</name>
</gene>
<dbReference type="GO" id="GO:0016020">
    <property type="term" value="C:membrane"/>
    <property type="evidence" value="ECO:0007669"/>
    <property type="project" value="TreeGrafter"/>
</dbReference>
<evidence type="ECO:0000256" key="6">
    <source>
        <dbReference type="PIRSR" id="PIRSR625705-1"/>
    </source>
</evidence>
<dbReference type="InterPro" id="IPR059177">
    <property type="entry name" value="GH29D-like_dom"/>
</dbReference>
<dbReference type="PRINTS" id="PR00738">
    <property type="entry name" value="GLHYDRLASE20"/>
</dbReference>
<feature type="active site" description="Proton donor" evidence="6">
    <location>
        <position position="343"/>
    </location>
</feature>
<evidence type="ECO:0000256" key="1">
    <source>
        <dbReference type="ARBA" id="ARBA00001231"/>
    </source>
</evidence>
<dbReference type="InterPro" id="IPR029018">
    <property type="entry name" value="Hex-like_dom2"/>
</dbReference>
<dbReference type="GO" id="GO:0030203">
    <property type="term" value="P:glycosaminoglycan metabolic process"/>
    <property type="evidence" value="ECO:0007669"/>
    <property type="project" value="TreeGrafter"/>
</dbReference>
<dbReference type="GO" id="GO:0005975">
    <property type="term" value="P:carbohydrate metabolic process"/>
    <property type="evidence" value="ECO:0007669"/>
    <property type="project" value="InterPro"/>
</dbReference>
<dbReference type="Gene3D" id="2.60.120.260">
    <property type="entry name" value="Galactose-binding domain-like"/>
    <property type="match status" value="1"/>
</dbReference>
<dbReference type="GO" id="GO:0004563">
    <property type="term" value="F:beta-N-acetylhexosaminidase activity"/>
    <property type="evidence" value="ECO:0007669"/>
    <property type="project" value="UniProtKB-EC"/>
</dbReference>
<dbReference type="InterPro" id="IPR015882">
    <property type="entry name" value="HEX_bac_N"/>
</dbReference>
<feature type="domain" description="GH29D-like beta-sandwich" evidence="9">
    <location>
        <begin position="560"/>
        <end position="610"/>
    </location>
</feature>
<dbReference type="SUPFAM" id="SSF51445">
    <property type="entry name" value="(Trans)glycosidases"/>
    <property type="match status" value="1"/>
</dbReference>